<organism evidence="3">
    <name type="scientific">Schistocephalus solidus</name>
    <name type="common">Tapeworm</name>
    <dbReference type="NCBI Taxonomy" id="70667"/>
    <lineage>
        <taxon>Eukaryota</taxon>
        <taxon>Metazoa</taxon>
        <taxon>Spiralia</taxon>
        <taxon>Lophotrochozoa</taxon>
        <taxon>Platyhelminthes</taxon>
        <taxon>Cestoda</taxon>
        <taxon>Eucestoda</taxon>
        <taxon>Diphyllobothriidea</taxon>
        <taxon>Diphyllobothriidae</taxon>
        <taxon>Schistocephalus</taxon>
    </lineage>
</organism>
<protein>
    <submittedName>
        <fullName evidence="1 3">Uncharacterized protein</fullName>
    </submittedName>
</protein>
<keyword evidence="2" id="KW-1185">Reference proteome</keyword>
<evidence type="ECO:0000313" key="3">
    <source>
        <dbReference type="WBParaSite" id="SSLN_0001784701-mRNA-1"/>
    </source>
</evidence>
<dbReference type="Proteomes" id="UP000275846">
    <property type="component" value="Unassembled WGS sequence"/>
</dbReference>
<proteinExistence type="predicted"/>
<dbReference type="EMBL" id="UYSU01042118">
    <property type="protein sequence ID" value="VDM03580.1"/>
    <property type="molecule type" value="Genomic_DNA"/>
</dbReference>
<reference evidence="1 2" key="2">
    <citation type="submission" date="2018-11" db="EMBL/GenBank/DDBJ databases">
        <authorList>
            <consortium name="Pathogen Informatics"/>
        </authorList>
    </citation>
    <scope>NUCLEOTIDE SEQUENCE [LARGE SCALE GENOMIC DNA]</scope>
    <source>
        <strain evidence="1 2">NST_G2</strain>
    </source>
</reference>
<accession>A0A183TL46</accession>
<dbReference type="WBParaSite" id="SSLN_0001784701-mRNA-1">
    <property type="protein sequence ID" value="SSLN_0001784701-mRNA-1"/>
    <property type="gene ID" value="SSLN_0001784701"/>
</dbReference>
<evidence type="ECO:0000313" key="1">
    <source>
        <dbReference type="EMBL" id="VDM03580.1"/>
    </source>
</evidence>
<gene>
    <name evidence="1" type="ORF">SSLN_LOCUS17194</name>
</gene>
<reference evidence="3" key="1">
    <citation type="submission" date="2016-06" db="UniProtKB">
        <authorList>
            <consortium name="WormBaseParasite"/>
        </authorList>
    </citation>
    <scope>IDENTIFICATION</scope>
</reference>
<sequence>MLGIMTSAAGHGSQIAKYAVVNLKRSTIPTVPFPAPYPPGCSGESAHTSSLDYLFPFRQSKEQPAGPEDITWELARYKVDFAAMSETQFS</sequence>
<dbReference type="AlphaFoldDB" id="A0A183TL46"/>
<name>A0A183TL46_SCHSO</name>
<evidence type="ECO:0000313" key="2">
    <source>
        <dbReference type="Proteomes" id="UP000275846"/>
    </source>
</evidence>